<name>A0AAD9SJ28_PHOAM</name>
<proteinExistence type="predicted"/>
<gene>
    <name evidence="1" type="ORF">N8I77_003025</name>
</gene>
<organism evidence="1 2">
    <name type="scientific">Phomopsis amygdali</name>
    <name type="common">Fusicoccum amygdali</name>
    <dbReference type="NCBI Taxonomy" id="1214568"/>
    <lineage>
        <taxon>Eukaryota</taxon>
        <taxon>Fungi</taxon>
        <taxon>Dikarya</taxon>
        <taxon>Ascomycota</taxon>
        <taxon>Pezizomycotina</taxon>
        <taxon>Sordariomycetes</taxon>
        <taxon>Sordariomycetidae</taxon>
        <taxon>Diaporthales</taxon>
        <taxon>Diaporthaceae</taxon>
        <taxon>Diaporthe</taxon>
    </lineage>
</organism>
<dbReference type="AlphaFoldDB" id="A0AAD9SJ28"/>
<sequence length="142" mass="15555">MAHHKDNMQLSTGVYFISTIATNPWGERWVQRNEVEDKTLLPKPVAIQVEEAGAAEWFVEQVDDNNFKLSAGSICADPAGTINNDGKLYADLTGAAAQNWTVTECQTCEEGILLDTLIIPLIYPPKYPPAAQFKFAAVGDVD</sequence>
<comment type="caution">
    <text evidence="1">The sequence shown here is derived from an EMBL/GenBank/DDBJ whole genome shotgun (WGS) entry which is preliminary data.</text>
</comment>
<dbReference type="Gene3D" id="2.80.10.50">
    <property type="match status" value="1"/>
</dbReference>
<protein>
    <submittedName>
        <fullName evidence="1">Uncharacterized protein</fullName>
    </submittedName>
</protein>
<dbReference type="InterPro" id="IPR031755">
    <property type="entry name" value="Inhibitor_I66"/>
</dbReference>
<accession>A0AAD9SJ28</accession>
<dbReference type="Pfam" id="PF16850">
    <property type="entry name" value="Inhibitor_I66"/>
    <property type="match status" value="1"/>
</dbReference>
<dbReference type="GO" id="GO:0004867">
    <property type="term" value="F:serine-type endopeptidase inhibitor activity"/>
    <property type="evidence" value="ECO:0007669"/>
    <property type="project" value="InterPro"/>
</dbReference>
<evidence type="ECO:0000313" key="2">
    <source>
        <dbReference type="Proteomes" id="UP001265746"/>
    </source>
</evidence>
<reference evidence="1" key="1">
    <citation type="submission" date="2023-06" db="EMBL/GenBank/DDBJ databases">
        <authorList>
            <person name="Noh H."/>
        </authorList>
    </citation>
    <scope>NUCLEOTIDE SEQUENCE</scope>
    <source>
        <strain evidence="1">DUCC20226</strain>
    </source>
</reference>
<dbReference type="EMBL" id="JAUJFL010000002">
    <property type="protein sequence ID" value="KAK2609529.1"/>
    <property type="molecule type" value="Genomic_DNA"/>
</dbReference>
<dbReference type="Proteomes" id="UP001265746">
    <property type="component" value="Unassembled WGS sequence"/>
</dbReference>
<keyword evidence="2" id="KW-1185">Reference proteome</keyword>
<evidence type="ECO:0000313" key="1">
    <source>
        <dbReference type="EMBL" id="KAK2609529.1"/>
    </source>
</evidence>